<sequence length="123" mass="14579">MARLENAFSEGAALGVLMCGRDSIPRDKVRVEMAFRRAWRAWPYSSRFPFVSSNRRADEFYQLTHADYRKHTFGLFWDGCTVVSRNEYDDEVDFGFIANLVDEEIPAEAWRQLMQDFFDNYER</sequence>
<name>A0ABW4RVG3_9ACTN</name>
<accession>A0ABW4RVG3</accession>
<gene>
    <name evidence="1" type="ORF">ACFSCS_09000</name>
</gene>
<comment type="caution">
    <text evidence="1">The sequence shown here is derived from an EMBL/GenBank/DDBJ whole genome shotgun (WGS) entry which is preliminary data.</text>
</comment>
<organism evidence="1 2">
    <name type="scientific">Luteococcus peritonei</name>
    <dbReference type="NCBI Taxonomy" id="88874"/>
    <lineage>
        <taxon>Bacteria</taxon>
        <taxon>Bacillati</taxon>
        <taxon>Actinomycetota</taxon>
        <taxon>Actinomycetes</taxon>
        <taxon>Propionibacteriales</taxon>
        <taxon>Propionibacteriaceae</taxon>
        <taxon>Luteococcus</taxon>
    </lineage>
</organism>
<reference evidence="2" key="1">
    <citation type="journal article" date="2019" name="Int. J. Syst. Evol. Microbiol.">
        <title>The Global Catalogue of Microorganisms (GCM) 10K type strain sequencing project: providing services to taxonomists for standard genome sequencing and annotation.</title>
        <authorList>
            <consortium name="The Broad Institute Genomics Platform"/>
            <consortium name="The Broad Institute Genome Sequencing Center for Infectious Disease"/>
            <person name="Wu L."/>
            <person name="Ma J."/>
        </authorList>
    </citation>
    <scope>NUCLEOTIDE SEQUENCE [LARGE SCALE GENOMIC DNA]</scope>
    <source>
        <strain evidence="2">CAIM 431</strain>
    </source>
</reference>
<dbReference type="EMBL" id="JBHUFZ010000018">
    <property type="protein sequence ID" value="MFD1890317.1"/>
    <property type="molecule type" value="Genomic_DNA"/>
</dbReference>
<dbReference type="RefSeq" id="WP_343873333.1">
    <property type="nucleotide sequence ID" value="NZ_BAAAIX010000015.1"/>
</dbReference>
<proteinExistence type="predicted"/>
<keyword evidence="2" id="KW-1185">Reference proteome</keyword>
<dbReference type="Proteomes" id="UP001597326">
    <property type="component" value="Unassembled WGS sequence"/>
</dbReference>
<evidence type="ECO:0000313" key="1">
    <source>
        <dbReference type="EMBL" id="MFD1890317.1"/>
    </source>
</evidence>
<evidence type="ECO:0000313" key="2">
    <source>
        <dbReference type="Proteomes" id="UP001597326"/>
    </source>
</evidence>
<protein>
    <submittedName>
        <fullName evidence="1">Uncharacterized protein</fullName>
    </submittedName>
</protein>